<protein>
    <recommendedName>
        <fullName evidence="3 6">DNA replication complex GINS protein SLD5</fullName>
    </recommendedName>
</protein>
<evidence type="ECO:0000256" key="4">
    <source>
        <dbReference type="ARBA" id="ARBA00022705"/>
    </source>
</evidence>
<comment type="subcellular location">
    <subcellularLocation>
        <location evidence="1 6">Nucleus</location>
    </subcellularLocation>
</comment>
<evidence type="ECO:0000256" key="3">
    <source>
        <dbReference type="ARBA" id="ARBA00014804"/>
    </source>
</evidence>
<comment type="function">
    <text evidence="6">The GINS complex plays an essential role in the initiation of DNA replication.</text>
</comment>
<dbReference type="SUPFAM" id="SSF160059">
    <property type="entry name" value="PriA/YqbF domain"/>
    <property type="match status" value="1"/>
</dbReference>
<evidence type="ECO:0000313" key="10">
    <source>
        <dbReference type="EMBL" id="KAK9680177.1"/>
    </source>
</evidence>
<feature type="domain" description="GINS subunit" evidence="8">
    <location>
        <begin position="78"/>
        <end position="150"/>
    </location>
</feature>
<comment type="similarity">
    <text evidence="2 6">Belongs to the GINS4/SLD5 family.</text>
</comment>
<dbReference type="Pfam" id="PF16922">
    <property type="entry name" value="SLD5_C"/>
    <property type="match status" value="1"/>
</dbReference>
<dbReference type="PANTHER" id="PTHR21206:SF0">
    <property type="entry name" value="DNA REPLICATION COMPLEX GINS PROTEIN SLD5"/>
    <property type="match status" value="1"/>
</dbReference>
<evidence type="ECO:0000256" key="1">
    <source>
        <dbReference type="ARBA" id="ARBA00004123"/>
    </source>
</evidence>
<dbReference type="PIRSF" id="PIRSF007764">
    <property type="entry name" value="Sld5"/>
    <property type="match status" value="1"/>
</dbReference>
<accession>A0AAW1HU52</accession>
<dbReference type="EMBL" id="JASPKY010000924">
    <property type="protein sequence ID" value="KAK9680177.1"/>
    <property type="molecule type" value="Genomic_DNA"/>
</dbReference>
<dbReference type="SUPFAM" id="SSF158573">
    <property type="entry name" value="GINS helical bundle-like"/>
    <property type="match status" value="1"/>
</dbReference>
<organism evidence="10 11">
    <name type="scientific">Popillia japonica</name>
    <name type="common">Japanese beetle</name>
    <dbReference type="NCBI Taxonomy" id="7064"/>
    <lineage>
        <taxon>Eukaryota</taxon>
        <taxon>Metazoa</taxon>
        <taxon>Ecdysozoa</taxon>
        <taxon>Arthropoda</taxon>
        <taxon>Hexapoda</taxon>
        <taxon>Insecta</taxon>
        <taxon>Pterygota</taxon>
        <taxon>Neoptera</taxon>
        <taxon>Endopterygota</taxon>
        <taxon>Coleoptera</taxon>
        <taxon>Polyphaga</taxon>
        <taxon>Scarabaeiformia</taxon>
        <taxon>Scarabaeidae</taxon>
        <taxon>Rutelinae</taxon>
        <taxon>Popillia</taxon>
    </lineage>
</organism>
<evidence type="ECO:0000256" key="2">
    <source>
        <dbReference type="ARBA" id="ARBA00008187"/>
    </source>
</evidence>
<dbReference type="AlphaFoldDB" id="A0AAW1HU52"/>
<sequence>MEDSINIEDFDNLDNEENEETEEVPLTAAEVIELMEEAWRNEKFAPDILPNKSEVVDCLLGQISYMEENLRNLKTADFQKSIHQLEVDRLRFLVSSYLRQRLQKIEAYTFIILRQEEQRLEQNEELYLTNSELEFARSYKESIEQHFDDILSFWPGLPSDEWRNDPVVPNINSFVFLKSKNEIEGVVIDDGTEEEEDLVDFKTGSQLIISYNSVANLVRSGEVQLI</sequence>
<dbReference type="Gene3D" id="3.40.5.60">
    <property type="match status" value="1"/>
</dbReference>
<dbReference type="InterPro" id="IPR038749">
    <property type="entry name" value="Sld5_GINS_A"/>
</dbReference>
<evidence type="ECO:0000259" key="9">
    <source>
        <dbReference type="Pfam" id="PF16922"/>
    </source>
</evidence>
<dbReference type="InterPro" id="IPR021151">
    <property type="entry name" value="GINS_A"/>
</dbReference>
<dbReference type="InterPro" id="IPR031633">
    <property type="entry name" value="SLD5_C"/>
</dbReference>
<dbReference type="CDD" id="cd11711">
    <property type="entry name" value="GINS_A_Sld5"/>
    <property type="match status" value="1"/>
</dbReference>
<dbReference type="GO" id="GO:0006261">
    <property type="term" value="P:DNA-templated DNA replication"/>
    <property type="evidence" value="ECO:0007669"/>
    <property type="project" value="InterPro"/>
</dbReference>
<name>A0AAW1HU52_POPJA</name>
<dbReference type="FunFam" id="3.40.5.60:FF:000001">
    <property type="entry name" value="DNA replication complex GINS protein SLD5"/>
    <property type="match status" value="1"/>
</dbReference>
<dbReference type="GO" id="GO:0000727">
    <property type="term" value="P:double-strand break repair via break-induced replication"/>
    <property type="evidence" value="ECO:0007669"/>
    <property type="project" value="TreeGrafter"/>
</dbReference>
<dbReference type="PANTHER" id="PTHR21206">
    <property type="entry name" value="SLD5 PROTEIN"/>
    <property type="match status" value="1"/>
</dbReference>
<dbReference type="Pfam" id="PF05916">
    <property type="entry name" value="Sld5"/>
    <property type="match status" value="1"/>
</dbReference>
<evidence type="ECO:0000256" key="7">
    <source>
        <dbReference type="SAM" id="MobiDB-lite"/>
    </source>
</evidence>
<feature type="region of interest" description="Disordered" evidence="7">
    <location>
        <begin position="1"/>
        <end position="22"/>
    </location>
</feature>
<evidence type="ECO:0000313" key="11">
    <source>
        <dbReference type="Proteomes" id="UP001458880"/>
    </source>
</evidence>
<proteinExistence type="inferred from homology"/>
<comment type="caution">
    <text evidence="10">The sequence shown here is derived from an EMBL/GenBank/DDBJ whole genome shotgun (WGS) entry which is preliminary data.</text>
</comment>
<dbReference type="CDD" id="cd21692">
    <property type="entry name" value="GINS_B_Sld5"/>
    <property type="match status" value="1"/>
</dbReference>
<evidence type="ECO:0000259" key="8">
    <source>
        <dbReference type="Pfam" id="PF05916"/>
    </source>
</evidence>
<dbReference type="GO" id="GO:0000811">
    <property type="term" value="C:GINS complex"/>
    <property type="evidence" value="ECO:0007669"/>
    <property type="project" value="UniProtKB-UniRule"/>
</dbReference>
<feature type="domain" description="DNA replication complex GINS protein SLD5 C-terminal" evidence="9">
    <location>
        <begin position="169"/>
        <end position="226"/>
    </location>
</feature>
<keyword evidence="4 6" id="KW-0235">DNA replication</keyword>
<keyword evidence="5 6" id="KW-0539">Nucleus</keyword>
<reference evidence="10 11" key="1">
    <citation type="journal article" date="2024" name="BMC Genomics">
        <title>De novo assembly and annotation of Popillia japonica's genome with initial clues to its potential as an invasive pest.</title>
        <authorList>
            <person name="Cucini C."/>
            <person name="Boschi S."/>
            <person name="Funari R."/>
            <person name="Cardaioli E."/>
            <person name="Iannotti N."/>
            <person name="Marturano G."/>
            <person name="Paoli F."/>
            <person name="Bruttini M."/>
            <person name="Carapelli A."/>
            <person name="Frati F."/>
            <person name="Nardi F."/>
        </authorList>
    </citation>
    <scope>NUCLEOTIDE SEQUENCE [LARGE SCALE GENOMIC DNA]</scope>
    <source>
        <strain evidence="10">DMR45628</strain>
    </source>
</reference>
<dbReference type="Proteomes" id="UP001458880">
    <property type="component" value="Unassembled WGS sequence"/>
</dbReference>
<dbReference type="InterPro" id="IPR036224">
    <property type="entry name" value="GINS_bundle-like_dom_sf"/>
</dbReference>
<keyword evidence="11" id="KW-1185">Reference proteome</keyword>
<evidence type="ECO:0000256" key="5">
    <source>
        <dbReference type="ARBA" id="ARBA00023242"/>
    </source>
</evidence>
<gene>
    <name evidence="10" type="ORF">QE152_g39296</name>
</gene>
<dbReference type="Gene3D" id="1.20.58.1030">
    <property type="match status" value="1"/>
</dbReference>
<evidence type="ECO:0000256" key="6">
    <source>
        <dbReference type="PIRNR" id="PIRNR007764"/>
    </source>
</evidence>
<dbReference type="InterPro" id="IPR008591">
    <property type="entry name" value="GINS_Sld5"/>
</dbReference>